<dbReference type="RefSeq" id="WP_011812688.1">
    <property type="nucleotide sequence ID" value="NC_008787.1"/>
</dbReference>
<dbReference type="HOGENOM" id="CLU_137302_0_0_7"/>
<proteinExistence type="predicted"/>
<accession>A0A0H3PF46</accession>
<evidence type="ECO:0000313" key="2">
    <source>
        <dbReference type="Proteomes" id="UP000000646"/>
    </source>
</evidence>
<name>A0A0H3PF46_CAMJJ</name>
<evidence type="ECO:0008006" key="3">
    <source>
        <dbReference type="Google" id="ProtNLM"/>
    </source>
</evidence>
<dbReference type="eggNOG" id="COG1214">
    <property type="taxonomic scope" value="Bacteria"/>
</dbReference>
<dbReference type="SUPFAM" id="SSF53067">
    <property type="entry name" value="Actin-like ATPase domain"/>
    <property type="match status" value="1"/>
</dbReference>
<dbReference type="Gene3D" id="3.30.420.40">
    <property type="match status" value="1"/>
</dbReference>
<reference evidence="2" key="1">
    <citation type="submission" date="2006-12" db="EMBL/GenBank/DDBJ databases">
        <authorList>
            <person name="Fouts D.E."/>
            <person name="Nelson K.E."/>
            <person name="Sebastian Y."/>
        </authorList>
    </citation>
    <scope>NUCLEOTIDE SEQUENCE [LARGE SCALE GENOMIC DNA]</scope>
    <source>
        <strain evidence="2">81-176</strain>
    </source>
</reference>
<dbReference type="Proteomes" id="UP000000646">
    <property type="component" value="Chromosome"/>
</dbReference>
<dbReference type="AlphaFoldDB" id="A0A0H3PF46"/>
<evidence type="ECO:0000313" key="1">
    <source>
        <dbReference type="EMBL" id="EAQ73470.2"/>
    </source>
</evidence>
<dbReference type="InterPro" id="IPR043129">
    <property type="entry name" value="ATPase_NBD"/>
</dbReference>
<gene>
    <name evidence="1" type="ordered locus">CJJ81176_0168</name>
</gene>
<protein>
    <recommendedName>
        <fullName evidence="3">tRNA threonylcarbamoyladenosine biosynthesis protein TsaB</fullName>
    </recommendedName>
</protein>
<organism evidence="1 2">
    <name type="scientific">Campylobacter jejuni subsp. jejuni serotype O:23/36 (strain 81-176)</name>
    <dbReference type="NCBI Taxonomy" id="354242"/>
    <lineage>
        <taxon>Bacteria</taxon>
        <taxon>Pseudomonadati</taxon>
        <taxon>Campylobacterota</taxon>
        <taxon>Epsilonproteobacteria</taxon>
        <taxon>Campylobacterales</taxon>
        <taxon>Campylobacteraceae</taxon>
        <taxon>Campylobacter</taxon>
    </lineage>
</organism>
<dbReference type="KEGG" id="cjj:CJJ81176_0168"/>
<sequence>MIGIYQDDKLIKTYKSEEKASEFLPKILDELLKEYDFTSLIYANGPGSYMGIKISYVGLSTLSIVKNIPLFAVSAFELNGYKPISANKNFCFVYKEGEICLEQNIPAEFFLPKNLQELKLNNDNLPFYFLDAI</sequence>
<dbReference type="EMBL" id="CP000538">
    <property type="protein sequence ID" value="EAQ73470.2"/>
    <property type="molecule type" value="Genomic_DNA"/>
</dbReference>